<sequence>MEPDYATVVKRMKRMGIHQHGETADGIYDYELRRKLENKIGIKNRRHLVHIMDTFNKAEIVYRYRRILKPIPCTENIRRIQDRNSPVDRHRLLQKC</sequence>
<proteinExistence type="predicted"/>
<dbReference type="AlphaFoldDB" id="A0AAE9CTB0"/>
<dbReference type="Proteomes" id="UP000827892">
    <property type="component" value="Chromosome X"/>
</dbReference>
<evidence type="ECO:0000313" key="2">
    <source>
        <dbReference type="Proteomes" id="UP000827892"/>
    </source>
</evidence>
<evidence type="ECO:0000313" key="1">
    <source>
        <dbReference type="EMBL" id="ULT80660.1"/>
    </source>
</evidence>
<gene>
    <name evidence="1" type="ORF">L3Y34_010900</name>
</gene>
<accession>A0AAE9CTB0</accession>
<reference evidence="1 2" key="1">
    <citation type="submission" date="2022-05" db="EMBL/GenBank/DDBJ databases">
        <title>Chromosome-level reference genomes for two strains of Caenorhabditis briggsae: an improved platform for comparative genomics.</title>
        <authorList>
            <person name="Stevens L."/>
            <person name="Andersen E.C."/>
        </authorList>
    </citation>
    <scope>NUCLEOTIDE SEQUENCE [LARGE SCALE GENOMIC DNA]</scope>
    <source>
        <strain evidence="1">QX1410_ONT</strain>
        <tissue evidence="1">Whole-organism</tissue>
    </source>
</reference>
<name>A0AAE9CTB0_CAEBR</name>
<dbReference type="EMBL" id="CP090896">
    <property type="protein sequence ID" value="ULT80660.1"/>
    <property type="molecule type" value="Genomic_DNA"/>
</dbReference>
<protein>
    <submittedName>
        <fullName evidence="1">Uncharacterized protein</fullName>
    </submittedName>
</protein>
<organism evidence="1 2">
    <name type="scientific">Caenorhabditis briggsae</name>
    <dbReference type="NCBI Taxonomy" id="6238"/>
    <lineage>
        <taxon>Eukaryota</taxon>
        <taxon>Metazoa</taxon>
        <taxon>Ecdysozoa</taxon>
        <taxon>Nematoda</taxon>
        <taxon>Chromadorea</taxon>
        <taxon>Rhabditida</taxon>
        <taxon>Rhabditina</taxon>
        <taxon>Rhabditomorpha</taxon>
        <taxon>Rhabditoidea</taxon>
        <taxon>Rhabditidae</taxon>
        <taxon>Peloderinae</taxon>
        <taxon>Caenorhabditis</taxon>
    </lineage>
</organism>